<dbReference type="InterPro" id="IPR023631">
    <property type="entry name" value="Amidase_dom"/>
</dbReference>
<accession>A0A2N4UK13</accession>
<keyword evidence="2" id="KW-0808">Transferase</keyword>
<protein>
    <submittedName>
        <fullName evidence="2">Asp-tRNA(Asn)/Glu-tRNA(Gln) amidotransferase GatCAB subunit A</fullName>
    </submittedName>
</protein>
<organism evidence="2 3">
    <name type="scientific">Pollutimonas nitritireducens</name>
    <dbReference type="NCBI Taxonomy" id="2045209"/>
    <lineage>
        <taxon>Bacteria</taxon>
        <taxon>Pseudomonadati</taxon>
        <taxon>Pseudomonadota</taxon>
        <taxon>Betaproteobacteria</taxon>
        <taxon>Burkholderiales</taxon>
        <taxon>Alcaligenaceae</taxon>
        <taxon>Pollutimonas</taxon>
    </lineage>
</organism>
<dbReference type="Proteomes" id="UP000234328">
    <property type="component" value="Unassembled WGS sequence"/>
</dbReference>
<dbReference type="SUPFAM" id="SSF75304">
    <property type="entry name" value="Amidase signature (AS) enzymes"/>
    <property type="match status" value="1"/>
</dbReference>
<proteinExistence type="predicted"/>
<dbReference type="InterPro" id="IPR000120">
    <property type="entry name" value="Amidase"/>
</dbReference>
<comment type="caution">
    <text evidence="2">The sequence shown here is derived from an EMBL/GenBank/DDBJ whole genome shotgun (WGS) entry which is preliminary data.</text>
</comment>
<dbReference type="PROSITE" id="PS00571">
    <property type="entry name" value="AMIDASES"/>
    <property type="match status" value="1"/>
</dbReference>
<dbReference type="InterPro" id="IPR036928">
    <property type="entry name" value="AS_sf"/>
</dbReference>
<keyword evidence="3" id="KW-1185">Reference proteome</keyword>
<dbReference type="AlphaFoldDB" id="A0A2N4UK13"/>
<sequence>MSHGATPKNCFTSEKTMSENDDLLALTISEIFPLLIRGDICATGLVDASQKRIHQLNPTLNAVLSLRQAASSEAQAIDKFLEGQTRTAPLAGIPLAHKDMFYRKGETSTFGAHEAFWKTGVTTSTVKTKLDDSLAVDVATLHMAEFASGPTGENIHHGRCLNPWSIEHLSGGSSSGSAVAVASRMVYGSIGSDTGGSIRVPSALCGVTGLKPTTGRVSRYGAMARAWTQDSIGPIARSAEDCGLLLEAITGPDPRDPLSALNAPNLTLQMSPDRVIHIGVLDALMAEADSDVLRCVSNAIKDLSSKNFQIKSANWADIENVQALAELTHKAESTALHDHSVRKSPDKYSEAIRRRFEEGTMISAVRYLQAHSMRSLMTEQFVRDVMKSCDVIAIPTVACVAPAALTLTRGIDGNEQLLGRLTRFTRPFNYLGLPALTIPCGFGLGSLPVGLQLIGRPFDEAMLLYVGRFYQTITDWHKHKPNPPSVACGQNHGSSA</sequence>
<evidence type="ECO:0000313" key="3">
    <source>
        <dbReference type="Proteomes" id="UP000234328"/>
    </source>
</evidence>
<gene>
    <name evidence="2" type="ORF">CR155_03685</name>
</gene>
<dbReference type="PANTHER" id="PTHR11895:SF176">
    <property type="entry name" value="AMIDASE AMID-RELATED"/>
    <property type="match status" value="1"/>
</dbReference>
<dbReference type="Pfam" id="PF01425">
    <property type="entry name" value="Amidase"/>
    <property type="match status" value="1"/>
</dbReference>
<dbReference type="InterPro" id="IPR020556">
    <property type="entry name" value="Amidase_CS"/>
</dbReference>
<evidence type="ECO:0000259" key="1">
    <source>
        <dbReference type="Pfam" id="PF01425"/>
    </source>
</evidence>
<evidence type="ECO:0000313" key="2">
    <source>
        <dbReference type="EMBL" id="PLC55315.1"/>
    </source>
</evidence>
<name>A0A2N4UK13_9BURK</name>
<dbReference type="Gene3D" id="3.90.1300.10">
    <property type="entry name" value="Amidase signature (AS) domain"/>
    <property type="match status" value="1"/>
</dbReference>
<dbReference type="GO" id="GO:0016740">
    <property type="term" value="F:transferase activity"/>
    <property type="evidence" value="ECO:0007669"/>
    <property type="project" value="UniProtKB-KW"/>
</dbReference>
<reference evidence="2 3" key="1">
    <citation type="submission" date="2017-10" db="EMBL/GenBank/DDBJ databases">
        <title>Two draft genome sequences of Pusillimonas sp. strains isolated from a nitrate- and radionuclide-contaminated groundwater in Russia.</title>
        <authorList>
            <person name="Grouzdev D.S."/>
            <person name="Tourova T.P."/>
            <person name="Goeva M.A."/>
            <person name="Babich T.L."/>
            <person name="Sokolova D.S."/>
            <person name="Abdullin R."/>
            <person name="Poltaraus A.B."/>
            <person name="Toshchakov S.V."/>
            <person name="Nazina T.N."/>
        </authorList>
    </citation>
    <scope>NUCLEOTIDE SEQUENCE [LARGE SCALE GENOMIC DNA]</scope>
    <source>
        <strain evidence="2 3">JR1/69-2-13</strain>
    </source>
</reference>
<feature type="domain" description="Amidase" evidence="1">
    <location>
        <begin position="45"/>
        <end position="464"/>
    </location>
</feature>
<dbReference type="EMBL" id="PDNV01000002">
    <property type="protein sequence ID" value="PLC55315.1"/>
    <property type="molecule type" value="Genomic_DNA"/>
</dbReference>
<dbReference type="PANTHER" id="PTHR11895">
    <property type="entry name" value="TRANSAMIDASE"/>
    <property type="match status" value="1"/>
</dbReference>